<dbReference type="AlphaFoldDB" id="A0A6J4JRU3"/>
<evidence type="ECO:0000313" key="2">
    <source>
        <dbReference type="EMBL" id="CAA9285849.1"/>
    </source>
</evidence>
<dbReference type="SUPFAM" id="SSF53474">
    <property type="entry name" value="alpha/beta-Hydrolases"/>
    <property type="match status" value="1"/>
</dbReference>
<dbReference type="InterPro" id="IPR029058">
    <property type="entry name" value="AB_hydrolase_fold"/>
</dbReference>
<gene>
    <name evidence="2" type="ORF">AVDCRST_MAG54-4025</name>
</gene>
<dbReference type="GO" id="GO:0003824">
    <property type="term" value="F:catalytic activity"/>
    <property type="evidence" value="ECO:0007669"/>
    <property type="project" value="UniProtKB-ARBA"/>
</dbReference>
<dbReference type="InterPro" id="IPR000073">
    <property type="entry name" value="AB_hydrolase_1"/>
</dbReference>
<dbReference type="Gene3D" id="3.40.50.1820">
    <property type="entry name" value="alpha/beta hydrolase"/>
    <property type="match status" value="1"/>
</dbReference>
<dbReference type="PANTHER" id="PTHR43433">
    <property type="entry name" value="HYDROLASE, ALPHA/BETA FOLD FAMILY PROTEIN"/>
    <property type="match status" value="1"/>
</dbReference>
<dbReference type="PANTHER" id="PTHR43433:SF5">
    <property type="entry name" value="AB HYDROLASE-1 DOMAIN-CONTAINING PROTEIN"/>
    <property type="match status" value="1"/>
</dbReference>
<accession>A0A6J4JRU3</accession>
<reference evidence="2" key="1">
    <citation type="submission" date="2020-02" db="EMBL/GenBank/DDBJ databases">
        <authorList>
            <person name="Meier V. D."/>
        </authorList>
    </citation>
    <scope>NUCLEOTIDE SEQUENCE</scope>
    <source>
        <strain evidence="2">AVDCRST_MAG54</strain>
    </source>
</reference>
<name>A0A6J4JRU3_9PSEU</name>
<dbReference type="Pfam" id="PF00561">
    <property type="entry name" value="Abhydrolase_1"/>
    <property type="match status" value="1"/>
</dbReference>
<dbReference type="EMBL" id="CADCTH010000508">
    <property type="protein sequence ID" value="CAA9285849.1"/>
    <property type="molecule type" value="Genomic_DNA"/>
</dbReference>
<feature type="domain" description="AB hydrolase-1" evidence="1">
    <location>
        <begin position="43"/>
        <end position="272"/>
    </location>
</feature>
<proteinExistence type="predicted"/>
<organism evidence="2">
    <name type="scientific">uncultured Actinomycetospora sp</name>
    <dbReference type="NCBI Taxonomy" id="1135996"/>
    <lineage>
        <taxon>Bacteria</taxon>
        <taxon>Bacillati</taxon>
        <taxon>Actinomycetota</taxon>
        <taxon>Actinomycetes</taxon>
        <taxon>Pseudonocardiales</taxon>
        <taxon>Pseudonocardiaceae</taxon>
        <taxon>Actinomycetospora</taxon>
        <taxon>environmental samples</taxon>
    </lineage>
</organism>
<evidence type="ECO:0000259" key="1">
    <source>
        <dbReference type="Pfam" id="PF00561"/>
    </source>
</evidence>
<dbReference type="InterPro" id="IPR050471">
    <property type="entry name" value="AB_hydrolase"/>
</dbReference>
<protein>
    <recommendedName>
        <fullName evidence="1">AB hydrolase-1 domain-containing protein</fullName>
    </recommendedName>
</protein>
<sequence>MSAPAVPGAVSRDGTWVRTWDNGGSGYPVVISNGMGAPPSAWPLLADPDCGVHAVSWYHRGLDVSERPDDVDRISVEDHAADLAAVMDAAGMERAILVGWSLGVNVAFAFARDHPGRVAGILAVGGRAGDPFPILFGPTGVLREWREPLGRVGAWALRWVGPPVAAAAAMVAPVLDTFQAFAALGGVPPAPGLTATSAAAREFAAHPWTWYSQLVLAAGEQEPMDTSFATFPVTVVAGVLDNLAANDDLRRAARDLPDARFVSLLGGHFLPLQYPARLHRELLDLAARTDLRP</sequence>